<gene>
    <name evidence="2" type="ORF">SAV31267_018730</name>
</gene>
<accession>A0A4D4MK24</accession>
<dbReference type="AlphaFoldDB" id="A0A4D4MK24"/>
<evidence type="ECO:0000256" key="1">
    <source>
        <dbReference type="SAM" id="MobiDB-lite"/>
    </source>
</evidence>
<name>A0A4D4MK24_STRAX</name>
<dbReference type="Proteomes" id="UP000299211">
    <property type="component" value="Unassembled WGS sequence"/>
</dbReference>
<dbReference type="EMBL" id="BJHY01000001">
    <property type="protein sequence ID" value="GDY72388.1"/>
    <property type="molecule type" value="Genomic_DNA"/>
</dbReference>
<comment type="caution">
    <text evidence="2">The sequence shown here is derived from an EMBL/GenBank/DDBJ whole genome shotgun (WGS) entry which is preliminary data.</text>
</comment>
<evidence type="ECO:0000313" key="3">
    <source>
        <dbReference type="Proteomes" id="UP000299211"/>
    </source>
</evidence>
<feature type="region of interest" description="Disordered" evidence="1">
    <location>
        <begin position="1"/>
        <end position="69"/>
    </location>
</feature>
<proteinExistence type="predicted"/>
<sequence length="69" mass="6949">MPSGTAVSASAALCTVSPSSATDPESTTTTAWAAAVTPSTASETQSARMPRAEDSRAESSLSAVSWEWG</sequence>
<feature type="compositionally biased region" description="Low complexity" evidence="1">
    <location>
        <begin position="26"/>
        <end position="42"/>
    </location>
</feature>
<protein>
    <submittedName>
        <fullName evidence="2">Uncharacterized protein</fullName>
    </submittedName>
</protein>
<reference evidence="2 3" key="1">
    <citation type="submission" date="2019-04" db="EMBL/GenBank/DDBJ databases">
        <title>Draft genome sequences of Streptomyces avermitilis ATCC 31267.</title>
        <authorList>
            <person name="Komaki H."/>
            <person name="Tamura T."/>
            <person name="Hosoyama A."/>
        </authorList>
    </citation>
    <scope>NUCLEOTIDE SEQUENCE [LARGE SCALE GENOMIC DNA]</scope>
    <source>
        <strain evidence="2 3">ATCC 31267</strain>
    </source>
</reference>
<evidence type="ECO:0000313" key="2">
    <source>
        <dbReference type="EMBL" id="GDY72388.1"/>
    </source>
</evidence>
<feature type="compositionally biased region" description="Polar residues" evidence="1">
    <location>
        <begin position="16"/>
        <end position="25"/>
    </location>
</feature>
<organism evidence="2 3">
    <name type="scientific">Streptomyces avermitilis</name>
    <dbReference type="NCBI Taxonomy" id="33903"/>
    <lineage>
        <taxon>Bacteria</taxon>
        <taxon>Bacillati</taxon>
        <taxon>Actinomycetota</taxon>
        <taxon>Actinomycetes</taxon>
        <taxon>Kitasatosporales</taxon>
        <taxon>Streptomycetaceae</taxon>
        <taxon>Streptomyces</taxon>
    </lineage>
</organism>